<feature type="compositionally biased region" description="Polar residues" evidence="1">
    <location>
        <begin position="407"/>
        <end position="417"/>
    </location>
</feature>
<dbReference type="EMBL" id="HG719839">
    <property type="protein sequence ID" value="CDJ58771.1"/>
    <property type="molecule type" value="Genomic_DNA"/>
</dbReference>
<feature type="compositionally biased region" description="Basic and acidic residues" evidence="1">
    <location>
        <begin position="147"/>
        <end position="158"/>
    </location>
</feature>
<keyword evidence="2" id="KW-0812">Transmembrane</keyword>
<protein>
    <submittedName>
        <fullName evidence="3">Uncharacterized protein</fullName>
    </submittedName>
</protein>
<accession>U6M429</accession>
<name>U6M429_EIMMA</name>
<dbReference type="AlphaFoldDB" id="U6M429"/>
<feature type="compositionally biased region" description="Polar residues" evidence="1">
    <location>
        <begin position="349"/>
        <end position="367"/>
    </location>
</feature>
<reference evidence="3" key="2">
    <citation type="submission" date="2013-10" db="EMBL/GenBank/DDBJ databases">
        <authorList>
            <person name="Aslett M."/>
        </authorList>
    </citation>
    <scope>NUCLEOTIDE SEQUENCE [LARGE SCALE GENOMIC DNA]</scope>
    <source>
        <strain evidence="3">Weybridge</strain>
    </source>
</reference>
<gene>
    <name evidence="3" type="ORF">EMWEY_00002940</name>
</gene>
<feature type="region of interest" description="Disordered" evidence="1">
    <location>
        <begin position="103"/>
        <end position="188"/>
    </location>
</feature>
<dbReference type="RefSeq" id="XP_013335419.1">
    <property type="nucleotide sequence ID" value="XM_013479965.1"/>
</dbReference>
<feature type="region of interest" description="Disordered" evidence="1">
    <location>
        <begin position="329"/>
        <end position="417"/>
    </location>
</feature>
<dbReference type="OrthoDB" id="348464at2759"/>
<evidence type="ECO:0000313" key="4">
    <source>
        <dbReference type="Proteomes" id="UP000030763"/>
    </source>
</evidence>
<keyword evidence="4" id="KW-1185">Reference proteome</keyword>
<feature type="compositionally biased region" description="Low complexity" evidence="1">
    <location>
        <begin position="112"/>
        <end position="126"/>
    </location>
</feature>
<dbReference type="OMA" id="DEWRNDG"/>
<evidence type="ECO:0000256" key="1">
    <source>
        <dbReference type="SAM" id="MobiDB-lite"/>
    </source>
</evidence>
<sequence length="627" mass="69786">MKLDSWFWEPQLLGDQSDDPAHHTAWPPENPSQVGNFSVTHVFGSRHRFPIVVSTAMIAVLSALVVVYVCLLPRGMRKSRVPIIRRLSSSGDEDECQDLLDSANSARKERSVGSSYSSGSSEGSGSHNIAVSRKRPYRFNEADDEVEQARKLLREDRQQTASSPQSSYTTLSSPVSTPSSSSNGHDMLGESLLVPQISAEDEKAEGAEISTLTSGDAGYGESDWLEDFVGEPENLEEWFLEYVLDSSPPSPSGFEEDQPDDVIQHDNLEGGKLAYLMTDESMGKGQSMTYVREQEKIVCCPLSCDTVYKSARLLVDGLSEGSIIQESQVTGRNNELGEEASGSVERETSAQLEPNANSPVHPSTSEEVPSEPVPSIDELLLGPGEHQVSDGLERRSTTSAEHFRAPGSSQPSTDTTSPRVAVGVFVKDIGSYKASPEHPFYRIPRAVHSHYLAPFNFQRAQYFPRLKPLSEILNPIRGLLVMPELHHSELQTLMELAESLVRIAFSTNNRRKAYLPYQLLDPLARNFILVDTLWCICEVVGPRMMKESWWHQFMLRMLDNSAVGDEADLRRQHLASRLYLALEVYASGVRPPAKLVIELKQEIFCSKRCPLTFRNSTYDEWRNDGGC</sequence>
<reference evidence="3" key="1">
    <citation type="submission" date="2013-10" db="EMBL/GenBank/DDBJ databases">
        <title>Genomic analysis of the causative agents of coccidiosis in chickens.</title>
        <authorList>
            <person name="Reid A.J."/>
            <person name="Blake D."/>
            <person name="Billington K."/>
            <person name="Browne H."/>
            <person name="Dunn M."/>
            <person name="Hung S."/>
            <person name="Kawahara F."/>
            <person name="Miranda-Saavedra D."/>
            <person name="Mourier T."/>
            <person name="Nagra H."/>
            <person name="Otto T.D."/>
            <person name="Rawlings N."/>
            <person name="Sanchez A."/>
            <person name="Sanders M."/>
            <person name="Subramaniam C."/>
            <person name="Tay Y."/>
            <person name="Dear P."/>
            <person name="Doerig C."/>
            <person name="Gruber A."/>
            <person name="Parkinson J."/>
            <person name="Shirley M."/>
            <person name="Wan K.L."/>
            <person name="Berriman M."/>
            <person name="Tomley F."/>
            <person name="Pain A."/>
        </authorList>
    </citation>
    <scope>NUCLEOTIDE SEQUENCE [LARGE SCALE GENOMIC DNA]</scope>
    <source>
        <strain evidence="3">Weybridge</strain>
    </source>
</reference>
<feature type="compositionally biased region" description="Basic and acidic residues" evidence="1">
    <location>
        <begin position="387"/>
        <end position="404"/>
    </location>
</feature>
<evidence type="ECO:0000313" key="3">
    <source>
        <dbReference type="EMBL" id="CDJ58771.1"/>
    </source>
</evidence>
<dbReference type="VEuPathDB" id="ToxoDB:EMWEY_00002940"/>
<feature type="transmembrane region" description="Helical" evidence="2">
    <location>
        <begin position="49"/>
        <end position="71"/>
    </location>
</feature>
<dbReference type="Proteomes" id="UP000030763">
    <property type="component" value="Unassembled WGS sequence"/>
</dbReference>
<feature type="compositionally biased region" description="Low complexity" evidence="1">
    <location>
        <begin position="162"/>
        <end position="182"/>
    </location>
</feature>
<keyword evidence="2" id="KW-1133">Transmembrane helix</keyword>
<dbReference type="GeneID" id="25334280"/>
<keyword evidence="2" id="KW-0472">Membrane</keyword>
<organism evidence="3 4">
    <name type="scientific">Eimeria maxima</name>
    <name type="common">Coccidian parasite</name>
    <dbReference type="NCBI Taxonomy" id="5804"/>
    <lineage>
        <taxon>Eukaryota</taxon>
        <taxon>Sar</taxon>
        <taxon>Alveolata</taxon>
        <taxon>Apicomplexa</taxon>
        <taxon>Conoidasida</taxon>
        <taxon>Coccidia</taxon>
        <taxon>Eucoccidiorida</taxon>
        <taxon>Eimeriorina</taxon>
        <taxon>Eimeriidae</taxon>
        <taxon>Eimeria</taxon>
    </lineage>
</organism>
<proteinExistence type="predicted"/>
<evidence type="ECO:0000256" key="2">
    <source>
        <dbReference type="SAM" id="Phobius"/>
    </source>
</evidence>